<keyword evidence="3" id="KW-1185">Reference proteome</keyword>
<evidence type="ECO:0000313" key="2">
    <source>
        <dbReference type="EMBL" id="EFX74302.1"/>
    </source>
</evidence>
<dbReference type="InParanoid" id="E9H1V5"/>
<organism evidence="2 3">
    <name type="scientific">Daphnia pulex</name>
    <name type="common">Water flea</name>
    <dbReference type="NCBI Taxonomy" id="6669"/>
    <lineage>
        <taxon>Eukaryota</taxon>
        <taxon>Metazoa</taxon>
        <taxon>Ecdysozoa</taxon>
        <taxon>Arthropoda</taxon>
        <taxon>Crustacea</taxon>
        <taxon>Branchiopoda</taxon>
        <taxon>Diplostraca</taxon>
        <taxon>Cladocera</taxon>
        <taxon>Anomopoda</taxon>
        <taxon>Daphniidae</taxon>
        <taxon>Daphnia</taxon>
    </lineage>
</organism>
<proteinExistence type="predicted"/>
<name>E9H1V5_DAPPU</name>
<accession>E9H1V5</accession>
<dbReference type="STRING" id="6669.E9H1V5"/>
<dbReference type="Pfam" id="PF21672">
    <property type="entry name" value="COMM_HN"/>
    <property type="match status" value="1"/>
</dbReference>
<dbReference type="EMBL" id="GL732584">
    <property type="protein sequence ID" value="EFX74302.1"/>
    <property type="molecule type" value="Genomic_DNA"/>
</dbReference>
<dbReference type="PROSITE" id="PS51269">
    <property type="entry name" value="COMM"/>
    <property type="match status" value="1"/>
</dbReference>
<dbReference type="OrthoDB" id="77522at2759"/>
<feature type="domain" description="COMM" evidence="1">
    <location>
        <begin position="133"/>
        <end position="216"/>
    </location>
</feature>
<evidence type="ECO:0000259" key="1">
    <source>
        <dbReference type="PROSITE" id="PS51269"/>
    </source>
</evidence>
<sequence>MSASNSTEMPRIMSSVGIINDINPALLSNVLLVFVKRLSEDQHVDQIFHDEEKLKLKGVLSLPDDSSLEMVLSTLLYIIRQASYNLMRPANFLKYLNELGFSEQVSSLLSELWSVHAKSIIDTLKKEPCSLLKVESVESSMHYVLSSHTGGHTKVPVAILHLNVNESDVTGDGKPSSSYSLNNKCKSTISLEFTQQELLSFYQILETVQSNLDELM</sequence>
<dbReference type="KEGG" id="dpx:DAPPUDRAFT_307389"/>
<dbReference type="FunCoup" id="E9H1V5">
    <property type="interactions" value="494"/>
</dbReference>
<dbReference type="PANTHER" id="PTHR12333:SF0">
    <property type="entry name" value="COMM DOMAIN-CONTAINING PROTEIN 10"/>
    <property type="match status" value="1"/>
</dbReference>
<dbReference type="PANTHER" id="PTHR12333">
    <property type="entry name" value="COMM DOMAIN CONTAINING PROTEIN 10"/>
    <property type="match status" value="1"/>
</dbReference>
<reference evidence="2 3" key="1">
    <citation type="journal article" date="2011" name="Science">
        <title>The ecoresponsive genome of Daphnia pulex.</title>
        <authorList>
            <person name="Colbourne J.K."/>
            <person name="Pfrender M.E."/>
            <person name="Gilbert D."/>
            <person name="Thomas W.K."/>
            <person name="Tucker A."/>
            <person name="Oakley T.H."/>
            <person name="Tokishita S."/>
            <person name="Aerts A."/>
            <person name="Arnold G.J."/>
            <person name="Basu M.K."/>
            <person name="Bauer D.J."/>
            <person name="Caceres C.E."/>
            <person name="Carmel L."/>
            <person name="Casola C."/>
            <person name="Choi J.H."/>
            <person name="Detter J.C."/>
            <person name="Dong Q."/>
            <person name="Dusheyko S."/>
            <person name="Eads B.D."/>
            <person name="Frohlich T."/>
            <person name="Geiler-Samerotte K.A."/>
            <person name="Gerlach D."/>
            <person name="Hatcher P."/>
            <person name="Jogdeo S."/>
            <person name="Krijgsveld J."/>
            <person name="Kriventseva E.V."/>
            <person name="Kultz D."/>
            <person name="Laforsch C."/>
            <person name="Lindquist E."/>
            <person name="Lopez J."/>
            <person name="Manak J.R."/>
            <person name="Muller J."/>
            <person name="Pangilinan J."/>
            <person name="Patwardhan R.P."/>
            <person name="Pitluck S."/>
            <person name="Pritham E.J."/>
            <person name="Rechtsteiner A."/>
            <person name="Rho M."/>
            <person name="Rogozin I.B."/>
            <person name="Sakarya O."/>
            <person name="Salamov A."/>
            <person name="Schaack S."/>
            <person name="Shapiro H."/>
            <person name="Shiga Y."/>
            <person name="Skalitzky C."/>
            <person name="Smith Z."/>
            <person name="Souvorov A."/>
            <person name="Sung W."/>
            <person name="Tang Z."/>
            <person name="Tsuchiya D."/>
            <person name="Tu H."/>
            <person name="Vos H."/>
            <person name="Wang M."/>
            <person name="Wolf Y.I."/>
            <person name="Yamagata H."/>
            <person name="Yamada T."/>
            <person name="Ye Y."/>
            <person name="Shaw J.R."/>
            <person name="Andrews J."/>
            <person name="Crease T.J."/>
            <person name="Tang H."/>
            <person name="Lucas S.M."/>
            <person name="Robertson H.M."/>
            <person name="Bork P."/>
            <person name="Koonin E.V."/>
            <person name="Zdobnov E.M."/>
            <person name="Grigoriev I.V."/>
            <person name="Lynch M."/>
            <person name="Boore J.L."/>
        </authorList>
    </citation>
    <scope>NUCLEOTIDE SEQUENCE [LARGE SCALE GENOMIC DNA]</scope>
</reference>
<dbReference type="HOGENOM" id="CLU_1278797_0_0_1"/>
<dbReference type="InterPro" id="IPR017920">
    <property type="entry name" value="COMM"/>
</dbReference>
<dbReference type="PhylomeDB" id="E9H1V5"/>
<evidence type="ECO:0000313" key="3">
    <source>
        <dbReference type="Proteomes" id="UP000000305"/>
    </source>
</evidence>
<dbReference type="Proteomes" id="UP000000305">
    <property type="component" value="Unassembled WGS sequence"/>
</dbReference>
<gene>
    <name evidence="2" type="ORF">DAPPUDRAFT_307389</name>
</gene>
<dbReference type="AlphaFoldDB" id="E9H1V5"/>
<protein>
    <recommendedName>
        <fullName evidence="1">COMM domain-containing protein</fullName>
    </recommendedName>
</protein>
<dbReference type="InterPro" id="IPR037361">
    <property type="entry name" value="COMMD10"/>
</dbReference>